<sequence>MSISFILFHLLTLSLLKYAMGLLFHFLFKVTISKISVSFSLAVPNGERR</sequence>
<accession>A0A0E9TJK5</accession>
<protein>
    <submittedName>
        <fullName evidence="1">Uncharacterized protein</fullName>
    </submittedName>
</protein>
<dbReference type="EMBL" id="GBXM01055669">
    <property type="protein sequence ID" value="JAH52908.1"/>
    <property type="molecule type" value="Transcribed_RNA"/>
</dbReference>
<proteinExistence type="predicted"/>
<name>A0A0E9TJK5_ANGAN</name>
<reference evidence="1" key="1">
    <citation type="submission" date="2014-11" db="EMBL/GenBank/DDBJ databases">
        <authorList>
            <person name="Amaro Gonzalez C."/>
        </authorList>
    </citation>
    <scope>NUCLEOTIDE SEQUENCE</scope>
</reference>
<organism evidence="1">
    <name type="scientific">Anguilla anguilla</name>
    <name type="common">European freshwater eel</name>
    <name type="synonym">Muraena anguilla</name>
    <dbReference type="NCBI Taxonomy" id="7936"/>
    <lineage>
        <taxon>Eukaryota</taxon>
        <taxon>Metazoa</taxon>
        <taxon>Chordata</taxon>
        <taxon>Craniata</taxon>
        <taxon>Vertebrata</taxon>
        <taxon>Euteleostomi</taxon>
        <taxon>Actinopterygii</taxon>
        <taxon>Neopterygii</taxon>
        <taxon>Teleostei</taxon>
        <taxon>Anguilliformes</taxon>
        <taxon>Anguillidae</taxon>
        <taxon>Anguilla</taxon>
    </lineage>
</organism>
<reference evidence="1" key="2">
    <citation type="journal article" date="2015" name="Fish Shellfish Immunol.">
        <title>Early steps in the European eel (Anguilla anguilla)-Vibrio vulnificus interaction in the gills: Role of the RtxA13 toxin.</title>
        <authorList>
            <person name="Callol A."/>
            <person name="Pajuelo D."/>
            <person name="Ebbesson L."/>
            <person name="Teles M."/>
            <person name="MacKenzie S."/>
            <person name="Amaro C."/>
        </authorList>
    </citation>
    <scope>NUCLEOTIDE SEQUENCE</scope>
</reference>
<dbReference type="AlphaFoldDB" id="A0A0E9TJK5"/>
<evidence type="ECO:0000313" key="1">
    <source>
        <dbReference type="EMBL" id="JAH52908.1"/>
    </source>
</evidence>